<gene>
    <name evidence="11" type="ORF">Athai_06340</name>
</gene>
<evidence type="ECO:0000256" key="7">
    <source>
        <dbReference type="ARBA" id="ARBA00023160"/>
    </source>
</evidence>
<sequence length="254" mass="27032">MGILDGKKILVTGVLTTASIAFEVARLAQEQGATVVLTGYGRLSLVKRIANRLPAPAPVVELDVTNEEHLDSLADRVAEHVDELDGVLHSIAFAPETALGGEFLQTRWNDVAHAMHVSAYSLKALAMAVAPLMRTGGSLVGMDFDARFAWSSYDWMGVAKAGLESCNRYLARYLGPKGVRCNLVAAGPLRTMAASNIPGFGEFEGAWAARAPMGWKADAVEPVARTCIALLSDWMPVTNGEIVHADGGYHAVGD</sequence>
<evidence type="ECO:0000256" key="3">
    <source>
        <dbReference type="ARBA" id="ARBA00022516"/>
    </source>
</evidence>
<dbReference type="Gene3D" id="3.40.50.720">
    <property type="entry name" value="NAD(P)-binding Rossmann-like Domain"/>
    <property type="match status" value="1"/>
</dbReference>
<feature type="binding site" evidence="10">
    <location>
        <position position="91"/>
    </location>
    <ligand>
        <name>NAD(+)</name>
        <dbReference type="ChEBI" id="CHEBI:57540"/>
    </ligand>
</feature>
<dbReference type="GO" id="GO:0004318">
    <property type="term" value="F:enoyl-[acyl-carrier-protein] reductase (NADH) activity"/>
    <property type="evidence" value="ECO:0007669"/>
    <property type="project" value="UniProtKB-EC"/>
</dbReference>
<keyword evidence="3 8" id="KW-0444">Lipid biosynthesis</keyword>
<evidence type="ECO:0000256" key="8">
    <source>
        <dbReference type="PIRNR" id="PIRNR000094"/>
    </source>
</evidence>
<dbReference type="RefSeq" id="WP_203960070.1">
    <property type="nucleotide sequence ID" value="NZ_AP023355.1"/>
</dbReference>
<dbReference type="PANTHER" id="PTHR43159">
    <property type="entry name" value="ENOYL-[ACYL-CARRIER-PROTEIN] REDUCTASE"/>
    <property type="match status" value="1"/>
</dbReference>
<feature type="binding site" evidence="10">
    <location>
        <begin position="19"/>
        <end position="20"/>
    </location>
    <ligand>
        <name>NAD(+)</name>
        <dbReference type="ChEBI" id="CHEBI:57540"/>
    </ligand>
</feature>
<evidence type="ECO:0000256" key="5">
    <source>
        <dbReference type="ARBA" id="ARBA00023002"/>
    </source>
</evidence>
<evidence type="ECO:0000256" key="1">
    <source>
        <dbReference type="ARBA" id="ARBA00005189"/>
    </source>
</evidence>
<keyword evidence="8 10" id="KW-0520">NAD</keyword>
<comment type="pathway">
    <text evidence="1">Lipid metabolism.</text>
</comment>
<feature type="binding site" evidence="10">
    <location>
        <begin position="63"/>
        <end position="64"/>
    </location>
    <ligand>
        <name>NAD(+)</name>
        <dbReference type="ChEBI" id="CHEBI:57540"/>
    </ligand>
</feature>
<feature type="binding site" evidence="10">
    <location>
        <position position="13"/>
    </location>
    <ligand>
        <name>NAD(+)</name>
        <dbReference type="ChEBI" id="CHEBI:57540"/>
    </ligand>
</feature>
<evidence type="ECO:0000256" key="9">
    <source>
        <dbReference type="PIRSR" id="PIRSR000094-2"/>
    </source>
</evidence>
<dbReference type="PANTHER" id="PTHR43159:SF2">
    <property type="entry name" value="ENOYL-[ACYL-CARRIER-PROTEIN] REDUCTASE [NADH], CHLOROPLASTIC"/>
    <property type="match status" value="1"/>
</dbReference>
<protein>
    <recommendedName>
        <fullName evidence="8">Enoyl-[acyl-carrier-protein] reductase [NADH]</fullName>
        <ecNumber evidence="8">1.3.1.9</ecNumber>
    </recommendedName>
</protein>
<dbReference type="GO" id="GO:0006633">
    <property type="term" value="P:fatty acid biosynthetic process"/>
    <property type="evidence" value="ECO:0007669"/>
    <property type="project" value="UniProtKB-KW"/>
</dbReference>
<dbReference type="AlphaFoldDB" id="A0A7R7DK98"/>
<comment type="similarity">
    <text evidence="2 8">Belongs to the short-chain dehydrogenases/reductases (SDR) family. FabI subfamily.</text>
</comment>
<keyword evidence="12" id="KW-1185">Reference proteome</keyword>
<evidence type="ECO:0000313" key="11">
    <source>
        <dbReference type="EMBL" id="BCJ33131.1"/>
    </source>
</evidence>
<keyword evidence="5 8" id="KW-0560">Oxidoreductase</keyword>
<dbReference type="InterPro" id="IPR036291">
    <property type="entry name" value="NAD(P)-bd_dom_sf"/>
</dbReference>
<feature type="binding site" evidence="10">
    <location>
        <position position="160"/>
    </location>
    <ligand>
        <name>NAD(+)</name>
        <dbReference type="ChEBI" id="CHEBI:57540"/>
    </ligand>
</feature>
<dbReference type="InterPro" id="IPR002347">
    <property type="entry name" value="SDR_fam"/>
</dbReference>
<evidence type="ECO:0000256" key="10">
    <source>
        <dbReference type="PIRSR" id="PIRSR000094-3"/>
    </source>
</evidence>
<evidence type="ECO:0000256" key="4">
    <source>
        <dbReference type="ARBA" id="ARBA00022832"/>
    </source>
</evidence>
<dbReference type="PIRSF" id="PIRSF000094">
    <property type="entry name" value="Enoyl-ACP_rdct"/>
    <property type="match status" value="1"/>
</dbReference>
<dbReference type="NCBIfam" id="NF005908">
    <property type="entry name" value="PRK07889.1"/>
    <property type="match status" value="1"/>
</dbReference>
<dbReference type="UniPathway" id="UPA00915"/>
<evidence type="ECO:0000256" key="6">
    <source>
        <dbReference type="ARBA" id="ARBA00023098"/>
    </source>
</evidence>
<keyword evidence="7 8" id="KW-0275">Fatty acid biosynthesis</keyword>
<dbReference type="EMBL" id="AP023355">
    <property type="protein sequence ID" value="BCJ33131.1"/>
    <property type="molecule type" value="Genomic_DNA"/>
</dbReference>
<dbReference type="SUPFAM" id="SSF51735">
    <property type="entry name" value="NAD(P)-binding Rossmann-fold domains"/>
    <property type="match status" value="1"/>
</dbReference>
<reference evidence="11 12" key="1">
    <citation type="submission" date="2020-08" db="EMBL/GenBank/DDBJ databases">
        <title>Whole genome shotgun sequence of Actinocatenispora thailandica NBRC 105041.</title>
        <authorList>
            <person name="Komaki H."/>
            <person name="Tamura T."/>
        </authorList>
    </citation>
    <scope>NUCLEOTIDE SEQUENCE [LARGE SCALE GENOMIC DNA]</scope>
    <source>
        <strain evidence="11 12">NBRC 105041</strain>
    </source>
</reference>
<evidence type="ECO:0000313" key="12">
    <source>
        <dbReference type="Proteomes" id="UP000611640"/>
    </source>
</evidence>
<comment type="catalytic activity">
    <reaction evidence="8">
        <text>a 2,3-saturated acyl-[ACP] + NAD(+) = a (2E)-enoyl-[ACP] + NADH + H(+)</text>
        <dbReference type="Rhea" id="RHEA:10240"/>
        <dbReference type="Rhea" id="RHEA-COMP:9925"/>
        <dbReference type="Rhea" id="RHEA-COMP:9926"/>
        <dbReference type="ChEBI" id="CHEBI:15378"/>
        <dbReference type="ChEBI" id="CHEBI:57540"/>
        <dbReference type="ChEBI" id="CHEBI:57945"/>
        <dbReference type="ChEBI" id="CHEBI:78784"/>
        <dbReference type="ChEBI" id="CHEBI:78785"/>
        <dbReference type="EC" id="1.3.1.9"/>
    </reaction>
</comment>
<name>A0A7R7DK98_9ACTN</name>
<evidence type="ECO:0000256" key="2">
    <source>
        <dbReference type="ARBA" id="ARBA00009233"/>
    </source>
</evidence>
<dbReference type="KEGG" id="atl:Athai_06340"/>
<dbReference type="InterPro" id="IPR014358">
    <property type="entry name" value="Enoyl-ACP_Rdtase_NADH"/>
</dbReference>
<keyword evidence="6" id="KW-0443">Lipid metabolism</keyword>
<organism evidence="11 12">
    <name type="scientific">Actinocatenispora thailandica</name>
    <dbReference type="NCBI Taxonomy" id="227318"/>
    <lineage>
        <taxon>Bacteria</taxon>
        <taxon>Bacillati</taxon>
        <taxon>Actinomycetota</taxon>
        <taxon>Actinomycetes</taxon>
        <taxon>Micromonosporales</taxon>
        <taxon>Micromonosporaceae</taxon>
        <taxon>Actinocatenispora</taxon>
    </lineage>
</organism>
<dbReference type="Pfam" id="PF13561">
    <property type="entry name" value="adh_short_C2"/>
    <property type="match status" value="1"/>
</dbReference>
<dbReference type="Proteomes" id="UP000611640">
    <property type="component" value="Chromosome"/>
</dbReference>
<dbReference type="EC" id="1.3.1.9" evidence="8"/>
<feature type="binding site" evidence="9">
    <location>
        <position position="94"/>
    </location>
    <ligand>
        <name>substrate</name>
    </ligand>
</feature>
<proteinExistence type="inferred from homology"/>
<keyword evidence="4" id="KW-0276">Fatty acid metabolism</keyword>
<accession>A0A7R7DK98</accession>